<accession>A0ABR6FKK6</accession>
<feature type="compositionally biased region" description="Basic and acidic residues" evidence="1">
    <location>
        <begin position="28"/>
        <end position="51"/>
    </location>
</feature>
<dbReference type="Proteomes" id="UP000533533">
    <property type="component" value="Unassembled WGS sequence"/>
</dbReference>
<dbReference type="EMBL" id="JACHVZ010000005">
    <property type="protein sequence ID" value="MBB2927662.1"/>
    <property type="molecule type" value="Genomic_DNA"/>
</dbReference>
<proteinExistence type="predicted"/>
<protein>
    <submittedName>
        <fullName evidence="2">Uncharacterized protein</fullName>
    </submittedName>
</protein>
<gene>
    <name evidence="2" type="ORF">FHX59_002082</name>
</gene>
<feature type="compositionally biased region" description="Basic and acidic residues" evidence="1">
    <location>
        <begin position="68"/>
        <end position="77"/>
    </location>
</feature>
<evidence type="ECO:0000313" key="3">
    <source>
        <dbReference type="Proteomes" id="UP000533533"/>
    </source>
</evidence>
<feature type="compositionally biased region" description="Basic and acidic residues" evidence="1">
    <location>
        <begin position="1"/>
        <end position="21"/>
    </location>
</feature>
<feature type="region of interest" description="Disordered" evidence="1">
    <location>
        <begin position="68"/>
        <end position="117"/>
    </location>
</feature>
<keyword evidence="3" id="KW-1185">Reference proteome</keyword>
<feature type="compositionally biased region" description="Basic and acidic residues" evidence="1">
    <location>
        <begin position="99"/>
        <end position="117"/>
    </location>
</feature>
<sequence>MKRQADEREHANGQVDKKDRAPAQTERVQADERAAAKLADHGGNAEHEGIKPHHAYLLVRREYAADRGEHLRGEGRGEQALQDAPGDERRAAGGQAAERGGDDEARHARHEDAFAAV</sequence>
<evidence type="ECO:0000256" key="1">
    <source>
        <dbReference type="SAM" id="MobiDB-lite"/>
    </source>
</evidence>
<name>A0ABR6FKK6_9BURK</name>
<feature type="region of interest" description="Disordered" evidence="1">
    <location>
        <begin position="1"/>
        <end position="54"/>
    </location>
</feature>
<comment type="caution">
    <text evidence="2">The sequence shown here is derived from an EMBL/GenBank/DDBJ whole genome shotgun (WGS) entry which is preliminary data.</text>
</comment>
<evidence type="ECO:0000313" key="2">
    <source>
        <dbReference type="EMBL" id="MBB2927662.1"/>
    </source>
</evidence>
<reference evidence="2 3" key="1">
    <citation type="submission" date="2020-08" db="EMBL/GenBank/DDBJ databases">
        <title>Genomic Encyclopedia of Type Strains, Phase IV (KMG-V): Genome sequencing to study the core and pangenomes of soil and plant-associated prokaryotes.</title>
        <authorList>
            <person name="Whitman W."/>
        </authorList>
    </citation>
    <scope>NUCLEOTIDE SEQUENCE [LARGE SCALE GENOMIC DNA]</scope>
    <source>
        <strain evidence="2 3">SRMrh-85</strain>
    </source>
</reference>
<organism evidence="2 3">
    <name type="scientific">Paraburkholderia silvatlantica</name>
    <dbReference type="NCBI Taxonomy" id="321895"/>
    <lineage>
        <taxon>Bacteria</taxon>
        <taxon>Pseudomonadati</taxon>
        <taxon>Pseudomonadota</taxon>
        <taxon>Betaproteobacteria</taxon>
        <taxon>Burkholderiales</taxon>
        <taxon>Burkholderiaceae</taxon>
        <taxon>Paraburkholderia</taxon>
    </lineage>
</organism>